<keyword evidence="2" id="KW-0175">Coiled coil</keyword>
<protein>
    <submittedName>
        <fullName evidence="4">MerR family transcriptional regulator</fullName>
    </submittedName>
</protein>
<dbReference type="PROSITE" id="PS50937">
    <property type="entry name" value="HTH_MERR_2"/>
    <property type="match status" value="1"/>
</dbReference>
<dbReference type="InterPro" id="IPR000551">
    <property type="entry name" value="MerR-type_HTH_dom"/>
</dbReference>
<keyword evidence="5" id="KW-1185">Reference proteome</keyword>
<dbReference type="InterPro" id="IPR009061">
    <property type="entry name" value="DNA-bd_dom_put_sf"/>
</dbReference>
<dbReference type="InterPro" id="IPR047057">
    <property type="entry name" value="MerR_fam"/>
</dbReference>
<organism evidence="4 5">
    <name type="scientific">Brachyspira catarrhinii</name>
    <dbReference type="NCBI Taxonomy" id="2528966"/>
    <lineage>
        <taxon>Bacteria</taxon>
        <taxon>Pseudomonadati</taxon>
        <taxon>Spirochaetota</taxon>
        <taxon>Spirochaetia</taxon>
        <taxon>Brachyspirales</taxon>
        <taxon>Brachyspiraceae</taxon>
        <taxon>Brachyspira</taxon>
    </lineage>
</organism>
<accession>A0ABY2TSQ3</accession>
<reference evidence="4 5" key="1">
    <citation type="journal article" date="2019" name="Anaerobe">
        <title>Brachyspira catarrhinii sp. nov., an anaerobic intestinal spirochaete isolated from vervet monkeys may have been misidentified as Brachyspira aalborgi in previous studies.</title>
        <authorList>
            <person name="Phillips N.D."/>
            <person name="La T."/>
            <person name="Hampson D.J."/>
        </authorList>
    </citation>
    <scope>NUCLEOTIDE SEQUENCE [LARGE SCALE GENOMIC DNA]</scope>
    <source>
        <strain evidence="4 5">Z12</strain>
    </source>
</reference>
<evidence type="ECO:0000259" key="3">
    <source>
        <dbReference type="PROSITE" id="PS50937"/>
    </source>
</evidence>
<dbReference type="EMBL" id="SJDU01000138">
    <property type="protein sequence ID" value="TKZ35216.1"/>
    <property type="molecule type" value="Genomic_DNA"/>
</dbReference>
<keyword evidence="1" id="KW-0238">DNA-binding</keyword>
<dbReference type="Proteomes" id="UP000310168">
    <property type="component" value="Unassembled WGS sequence"/>
</dbReference>
<evidence type="ECO:0000313" key="4">
    <source>
        <dbReference type="EMBL" id="TKZ35216.1"/>
    </source>
</evidence>
<evidence type="ECO:0000256" key="2">
    <source>
        <dbReference type="SAM" id="Coils"/>
    </source>
</evidence>
<dbReference type="RefSeq" id="WP_137998306.1">
    <property type="nucleotide sequence ID" value="NZ_SJDU01000138.1"/>
</dbReference>
<feature type="coiled-coil region" evidence="2">
    <location>
        <begin position="74"/>
        <end position="115"/>
    </location>
</feature>
<dbReference type="SUPFAM" id="SSF46955">
    <property type="entry name" value="Putative DNA-binding domain"/>
    <property type="match status" value="1"/>
</dbReference>
<feature type="domain" description="HTH merR-type" evidence="3">
    <location>
        <begin position="1"/>
        <end position="69"/>
    </location>
</feature>
<dbReference type="PANTHER" id="PTHR30204:SF98">
    <property type="entry name" value="HTH-TYPE TRANSCRIPTIONAL REGULATOR ADHR"/>
    <property type="match status" value="1"/>
</dbReference>
<gene>
    <name evidence="4" type="ORF">EZH24_06420</name>
</gene>
<proteinExistence type="predicted"/>
<dbReference type="Gene3D" id="1.10.1660.10">
    <property type="match status" value="1"/>
</dbReference>
<name>A0ABY2TSQ3_9SPIR</name>
<dbReference type="Pfam" id="PF13411">
    <property type="entry name" value="MerR_1"/>
    <property type="match status" value="1"/>
</dbReference>
<evidence type="ECO:0000256" key="1">
    <source>
        <dbReference type="ARBA" id="ARBA00023125"/>
    </source>
</evidence>
<dbReference type="PROSITE" id="PS00552">
    <property type="entry name" value="HTH_MERR_1"/>
    <property type="match status" value="1"/>
</dbReference>
<comment type="caution">
    <text evidence="4">The sequence shown here is derived from an EMBL/GenBank/DDBJ whole genome shotgun (WGS) entry which is preliminary data.</text>
</comment>
<dbReference type="CDD" id="cd01109">
    <property type="entry name" value="HTH_YyaN"/>
    <property type="match status" value="1"/>
</dbReference>
<dbReference type="SMART" id="SM00422">
    <property type="entry name" value="HTH_MERR"/>
    <property type="match status" value="1"/>
</dbReference>
<dbReference type="PANTHER" id="PTHR30204">
    <property type="entry name" value="REDOX-CYCLING DRUG-SENSING TRANSCRIPTIONAL ACTIVATOR SOXR"/>
    <property type="match status" value="1"/>
</dbReference>
<sequence>MNISEVSEKLNISKHTLRYYEELGIIPPVERNEKGIRIYSEEDCKWVRVSQCMKKSGMSLKSIKRYVKLCSMGNKTKEKRLKLLIKEKEKLEEVIEAMNEGLELLKKKIKLYQSDEEYSAHYKTK</sequence>
<evidence type="ECO:0000313" key="5">
    <source>
        <dbReference type="Proteomes" id="UP000310168"/>
    </source>
</evidence>